<dbReference type="EMBL" id="CP022383">
    <property type="protein sequence ID" value="ATA80514.1"/>
    <property type="molecule type" value="Genomic_DNA"/>
</dbReference>
<organism evidence="2 3">
    <name type="scientific">Capnocytophaga sputigena</name>
    <dbReference type="NCBI Taxonomy" id="1019"/>
    <lineage>
        <taxon>Bacteria</taxon>
        <taxon>Pseudomonadati</taxon>
        <taxon>Bacteroidota</taxon>
        <taxon>Flavobacteriia</taxon>
        <taxon>Flavobacteriales</taxon>
        <taxon>Flavobacteriaceae</taxon>
        <taxon>Capnocytophaga</taxon>
    </lineage>
</organism>
<protein>
    <recommendedName>
        <fullName evidence="1">NACHT domain-containing protein</fullName>
    </recommendedName>
</protein>
<dbReference type="Proteomes" id="UP000217334">
    <property type="component" value="Chromosome"/>
</dbReference>
<dbReference type="SUPFAM" id="SSF52540">
    <property type="entry name" value="P-loop containing nucleoside triphosphate hydrolases"/>
    <property type="match status" value="1"/>
</dbReference>
<reference evidence="3" key="1">
    <citation type="submission" date="2017-06" db="EMBL/GenBank/DDBJ databases">
        <title>Capnocytophaga spp. assemblies.</title>
        <authorList>
            <person name="Gulvik C.A."/>
        </authorList>
    </citation>
    <scope>NUCLEOTIDE SEQUENCE [LARGE SCALE GENOMIC DNA]</scope>
    <source>
        <strain evidence="3">H4486</strain>
    </source>
</reference>
<proteinExistence type="predicted"/>
<sequence>MIGTMTSTVVIELIKYTVKKEGYSCIRQLFFPKKKYASRLVKITTDTTREFGEKCPIIEDINGKIPFYHSEILYKKLLEHKLFETKKVDFDELLDEFKRIPNIIEPTKEQIISFYNLFYSNLEKDKELKKLFIEENYKDKIFENSDKLDAISKELNISSSKLNFKTLNLGDFTNVEILKIDNYEKRYIKREEINYFTINEENETLEHFLQEKNRIVLLGNAGIGKTIELKCLFNSLWDKREEQQNFPFFITLKNFRGTSTFEDLIPLKEWRELPIITFILDGLDEIANIQDFISALEVFLDNNREYRINVVISCRTNIYEKYIAKIDNFEYVFLEGLSELQISNIFKRENGIPLPFNELNRFRSFLENSFNLNLFCDYYKEHKNFPNSQLEIWNISIEKELNLLNREKFKKRESINTPHIEYCLEKVAIVNELMQQNFISENDLYNLLGRDNEIFEEVSFIEKTPNSNIFTFRHKNYQEFFAAKYLANKNGKNILSFIKINSEINKTKPSLFNTIGFLLNILQKDKFENIKDWLLNNEPEILFLVEKDKLNVEQKNDIFKKHFTNIAIEKKHWFAGTQPFSMNKMAEFANIDFLMSVINKNIHFRTTISALNVLAFTECSDEDNDKIKNTLKAIILSNNQIQESLQIKSEALRTFREKEFYKDISFLKEIATYFKDNYSREIHHLIITILHKLEDIDNYFDILKNSLYKLYKIEPNREIDNVIRGTKEYFAQIALKIQNRDHFVEILKIIVDDNFDIRISEFYKCNFKEKFIKKILSFIISNKDISSIIDIFMQLDDCQLSNLYDPNNIFPTLVNEMSDQKINVFSYIIDKYGVTENNYMIITLFNDEKCIDYLVEKYKEKTIKISDDTLAIIRFYYSRHNYRSALYFDNHFSFLGHTFPNILYTEEEIEENNKKYIKASQENYDILFDRQKIEQRITKIFEDNDITKISVDIVHELEYESYRNNSYYGIRNSLYLLIIEVLNGDETKTKEEIISKLENEYYILYQIKSMIKDKDIPFEINHNHINYIKEACLSLENNFDYNNIISFDDENYYSSIYPNYNILEILYFFDKKYGVNYTRQFYLGTLRYCNIIGEMEDNIHFIESKVDKSNFRDKIIYNINHIKMDYGSFREHVRYVIKHKIEECYLKIEEAILDHDSSILKEYIEVLPKERKESFLTKCCTDINTYLFWEAIDSCMKEDINIDFILDKAKGYLKSNRIEFIANALSVLFYCNDPKALEFYITHLRVLKNKNIDLRDDYKINNKAILKYTNLSNIELLKEIFHIIYDGKIKENTFAYYNTRQDIQSLLISFSNKDFERINNLLKDIKKECVDSDAKTFHINHLIDVSNNSYLASLSKPLTFIEAEKLLYS</sequence>
<feature type="domain" description="NACHT" evidence="1">
    <location>
        <begin position="214"/>
        <end position="348"/>
    </location>
</feature>
<dbReference type="Pfam" id="PF05729">
    <property type="entry name" value="NACHT"/>
    <property type="match status" value="1"/>
</dbReference>
<dbReference type="RefSeq" id="WP_095902227.1">
    <property type="nucleotide sequence ID" value="NZ_CP022383.1"/>
</dbReference>
<gene>
    <name evidence="2" type="ORF">CGC59_12880</name>
</gene>
<dbReference type="InterPro" id="IPR027417">
    <property type="entry name" value="P-loop_NTPase"/>
</dbReference>
<evidence type="ECO:0000313" key="2">
    <source>
        <dbReference type="EMBL" id="ATA80514.1"/>
    </source>
</evidence>
<accession>A0A250F5U8</accession>
<name>A0A250F5U8_CAPSP</name>
<evidence type="ECO:0000259" key="1">
    <source>
        <dbReference type="Pfam" id="PF05729"/>
    </source>
</evidence>
<evidence type="ECO:0000313" key="3">
    <source>
        <dbReference type="Proteomes" id="UP000217334"/>
    </source>
</evidence>
<dbReference type="InterPro" id="IPR007111">
    <property type="entry name" value="NACHT_NTPase"/>
</dbReference>